<dbReference type="EMBL" id="LT550481">
    <property type="protein sequence ID" value="SAL95827.1"/>
    <property type="molecule type" value="Genomic_DNA"/>
</dbReference>
<protein>
    <submittedName>
        <fullName evidence="2">Uncharacterized protein</fullName>
    </submittedName>
</protein>
<evidence type="ECO:0000313" key="2">
    <source>
        <dbReference type="EMBL" id="SAL95827.1"/>
    </source>
</evidence>
<reference evidence="2" key="1">
    <citation type="submission" date="2016-04" db="EMBL/GenBank/DDBJ databases">
        <authorList>
            <person name="Evans L.H."/>
            <person name="Alamgir A."/>
            <person name="Owens N."/>
            <person name="Weber N.D."/>
            <person name="Virtaneva K."/>
            <person name="Barbian K."/>
            <person name="Babar A."/>
            <person name="Rosenke K."/>
        </authorList>
    </citation>
    <scope>NUCLEOTIDE SEQUENCE [LARGE SCALE GENOMIC DNA]</scope>
    <source>
        <strain evidence="2">CBS 101.48</strain>
    </source>
</reference>
<gene>
    <name evidence="2" type="primary">ABSGL_01168.1 scaffold 1223</name>
</gene>
<feature type="compositionally biased region" description="Pro residues" evidence="1">
    <location>
        <begin position="94"/>
        <end position="104"/>
    </location>
</feature>
<proteinExistence type="predicted"/>
<feature type="region of interest" description="Disordered" evidence="1">
    <location>
        <begin position="321"/>
        <end position="343"/>
    </location>
</feature>
<name>A0A168L0W1_ABSGL</name>
<feature type="compositionally biased region" description="Low complexity" evidence="1">
    <location>
        <begin position="174"/>
        <end position="193"/>
    </location>
</feature>
<feature type="compositionally biased region" description="Low complexity" evidence="1">
    <location>
        <begin position="73"/>
        <end position="93"/>
    </location>
</feature>
<keyword evidence="3" id="KW-1185">Reference proteome</keyword>
<evidence type="ECO:0000256" key="1">
    <source>
        <dbReference type="SAM" id="MobiDB-lite"/>
    </source>
</evidence>
<feature type="compositionally biased region" description="Polar residues" evidence="1">
    <location>
        <begin position="113"/>
        <end position="138"/>
    </location>
</feature>
<evidence type="ECO:0000313" key="3">
    <source>
        <dbReference type="Proteomes" id="UP000078561"/>
    </source>
</evidence>
<feature type="compositionally biased region" description="Polar residues" evidence="1">
    <location>
        <begin position="15"/>
        <end position="28"/>
    </location>
</feature>
<dbReference type="Proteomes" id="UP000078561">
    <property type="component" value="Unassembled WGS sequence"/>
</dbReference>
<organism evidence="2">
    <name type="scientific">Absidia glauca</name>
    <name type="common">Pin mould</name>
    <dbReference type="NCBI Taxonomy" id="4829"/>
    <lineage>
        <taxon>Eukaryota</taxon>
        <taxon>Fungi</taxon>
        <taxon>Fungi incertae sedis</taxon>
        <taxon>Mucoromycota</taxon>
        <taxon>Mucoromycotina</taxon>
        <taxon>Mucoromycetes</taxon>
        <taxon>Mucorales</taxon>
        <taxon>Cunninghamellaceae</taxon>
        <taxon>Absidia</taxon>
    </lineage>
</organism>
<feature type="region of interest" description="Disordered" evidence="1">
    <location>
        <begin position="1"/>
        <end position="218"/>
    </location>
</feature>
<feature type="compositionally biased region" description="Polar residues" evidence="1">
    <location>
        <begin position="162"/>
        <end position="173"/>
    </location>
</feature>
<sequence>MKTTTLSPAYEKLSDTMTPTNIAAITNRQRGHKRSLNPDTNTPMLTRKRAALISPIQQATTEGTSTIQSQGHSPSSLYATTSPSLPSPSNSLDLPPPPSFPPFPSASRTPTTILQKSPAQSTNSTDNTQGPPNNSFTLGQKRRKSVPTPPTSMVTRKRASISRPSDTQHKTNTSLDSSQLKSLPSPSALASLDTDSLMEHQSEFDKTPESADDEEEDHEMLLASKDLHPELFMMMQDIEKKKKDRIRLAIARRDAQLKSHQTYFDSIVHKANMEFITNHNNLINDLHAKISRRRLKLCSEHATSTEDIVYRANGRAPSMELPHPPHGLSHQDSNEDIGLIHVK</sequence>
<dbReference type="InParanoid" id="A0A168L0W1"/>
<feature type="compositionally biased region" description="Polar residues" evidence="1">
    <location>
        <begin position="55"/>
        <end position="72"/>
    </location>
</feature>
<accession>A0A168L0W1</accession>
<dbReference type="OrthoDB" id="10639481at2759"/>
<feature type="compositionally biased region" description="Basic and acidic residues" evidence="1">
    <location>
        <begin position="197"/>
        <end position="209"/>
    </location>
</feature>
<dbReference type="AlphaFoldDB" id="A0A168L0W1"/>